<evidence type="ECO:0000313" key="2">
    <source>
        <dbReference type="Proteomes" id="UP000245870"/>
    </source>
</evidence>
<proteinExistence type="predicted"/>
<comment type="caution">
    <text evidence="1">The sequence shown here is derived from an EMBL/GenBank/DDBJ whole genome shotgun (WGS) entry which is preliminary data.</text>
</comment>
<dbReference type="AlphaFoldDB" id="A0A2U0U763"/>
<reference evidence="1 2" key="1">
    <citation type="submission" date="2018-05" db="EMBL/GenBank/DDBJ databases">
        <title>Genomic Encyclopedia of Type Strains, Phase IV (KMG-IV): sequencing the most valuable type-strain genomes for metagenomic binning, comparative biology and taxonomic classification.</title>
        <authorList>
            <person name="Goeker M."/>
        </authorList>
    </citation>
    <scope>NUCLEOTIDE SEQUENCE [LARGE SCALE GENOMIC DNA]</scope>
    <source>
        <strain evidence="1 2">DSM 100333</strain>
    </source>
</reference>
<name>A0A2U0U763_9BACT</name>
<organism evidence="1 2">
    <name type="scientific">Hallella colorans</name>
    <dbReference type="NCBI Taxonomy" id="1703337"/>
    <lineage>
        <taxon>Bacteria</taxon>
        <taxon>Pseudomonadati</taxon>
        <taxon>Bacteroidota</taxon>
        <taxon>Bacteroidia</taxon>
        <taxon>Bacteroidales</taxon>
        <taxon>Prevotellaceae</taxon>
        <taxon>Hallella</taxon>
    </lineage>
</organism>
<sequence length="46" mass="5446">MKYTSSLEQLSVDMFRSSFDELDRNVLLCQERDEVPQGTLSYPFRN</sequence>
<evidence type="ECO:0000313" key="1">
    <source>
        <dbReference type="EMBL" id="PVX53490.1"/>
    </source>
</evidence>
<dbReference type="Proteomes" id="UP000245870">
    <property type="component" value="Unassembled WGS sequence"/>
</dbReference>
<protein>
    <submittedName>
        <fullName evidence="1">Uncharacterized protein</fullName>
    </submittedName>
</protein>
<keyword evidence="2" id="KW-1185">Reference proteome</keyword>
<dbReference type="EMBL" id="QENY01000011">
    <property type="protein sequence ID" value="PVX53490.1"/>
    <property type="molecule type" value="Genomic_DNA"/>
</dbReference>
<gene>
    <name evidence="1" type="ORF">C7379_1113</name>
</gene>
<accession>A0A2U0U763</accession>